<name>A0A1G2RM12_9BACT</name>
<dbReference type="InterPro" id="IPR029033">
    <property type="entry name" value="His_PPase_superfam"/>
</dbReference>
<dbReference type="EMBL" id="MHUG01000012">
    <property type="protein sequence ID" value="OHA73409.1"/>
    <property type="molecule type" value="Genomic_DNA"/>
</dbReference>
<dbReference type="STRING" id="1802461.A3B24_02250"/>
<dbReference type="Pfam" id="PF00300">
    <property type="entry name" value="His_Phos_1"/>
    <property type="match status" value="1"/>
</dbReference>
<comment type="caution">
    <text evidence="1">The sequence shown here is derived from an EMBL/GenBank/DDBJ whole genome shotgun (WGS) entry which is preliminary data.</text>
</comment>
<dbReference type="SUPFAM" id="SSF53254">
    <property type="entry name" value="Phosphoglycerate mutase-like"/>
    <property type="match status" value="1"/>
</dbReference>
<evidence type="ECO:0000313" key="1">
    <source>
        <dbReference type="EMBL" id="OHA73409.1"/>
    </source>
</evidence>
<dbReference type="Proteomes" id="UP000176917">
    <property type="component" value="Unassembled WGS sequence"/>
</dbReference>
<gene>
    <name evidence="1" type="ORF">A3B24_02250</name>
</gene>
<organism evidence="1 2">
    <name type="scientific">Candidatus Wildermuthbacteria bacterium RIFCSPLOWO2_01_FULL_48_16</name>
    <dbReference type="NCBI Taxonomy" id="1802461"/>
    <lineage>
        <taxon>Bacteria</taxon>
        <taxon>Candidatus Wildermuthiibacteriota</taxon>
    </lineage>
</organism>
<reference evidence="1 2" key="1">
    <citation type="journal article" date="2016" name="Nat. Commun.">
        <title>Thousands of microbial genomes shed light on interconnected biogeochemical processes in an aquifer system.</title>
        <authorList>
            <person name="Anantharaman K."/>
            <person name="Brown C.T."/>
            <person name="Hug L.A."/>
            <person name="Sharon I."/>
            <person name="Castelle C.J."/>
            <person name="Probst A.J."/>
            <person name="Thomas B.C."/>
            <person name="Singh A."/>
            <person name="Wilkins M.J."/>
            <person name="Karaoz U."/>
            <person name="Brodie E.L."/>
            <person name="Williams K.H."/>
            <person name="Hubbard S.S."/>
            <person name="Banfield J.F."/>
        </authorList>
    </citation>
    <scope>NUCLEOTIDE SEQUENCE [LARGE SCALE GENOMIC DNA]</scope>
</reference>
<dbReference type="Gene3D" id="3.40.50.1240">
    <property type="entry name" value="Phosphoglycerate mutase-like"/>
    <property type="match status" value="1"/>
</dbReference>
<sequence>MTEDVMQFVVVRHAKAVPGEGWKSTDLKRPITGEGEKEAMRLGQALDALPGRVGLAFISDAMRSFETSCLAVPRSTLLVRPRLRNMESREVYEKLRPLCEALQAGKSLADFKDHPEFPLWQRQGQYVANDIEATSAKFDAQLVLVVGHGHLINMVAWALEGQHTNSPCLGPCPAYGTGFLISYGGEGWSETRIFPGS</sequence>
<protein>
    <recommendedName>
        <fullName evidence="3">Phosphoglycerate mutase</fullName>
    </recommendedName>
</protein>
<proteinExistence type="predicted"/>
<evidence type="ECO:0000313" key="2">
    <source>
        <dbReference type="Proteomes" id="UP000176917"/>
    </source>
</evidence>
<dbReference type="AlphaFoldDB" id="A0A1G2RM12"/>
<accession>A0A1G2RM12</accession>
<evidence type="ECO:0008006" key="3">
    <source>
        <dbReference type="Google" id="ProtNLM"/>
    </source>
</evidence>
<dbReference type="InterPro" id="IPR013078">
    <property type="entry name" value="His_Pase_superF_clade-1"/>
</dbReference>
<dbReference type="SMART" id="SM00855">
    <property type="entry name" value="PGAM"/>
    <property type="match status" value="1"/>
</dbReference>